<keyword evidence="3" id="KW-0698">rRNA processing</keyword>
<dbReference type="STRING" id="429701.A0A2G9HWJ2"/>
<dbReference type="OrthoDB" id="29058at2759"/>
<evidence type="ECO:0000256" key="3">
    <source>
        <dbReference type="ARBA" id="ARBA00022552"/>
    </source>
</evidence>
<dbReference type="PANTHER" id="PTHR12838:SF0">
    <property type="entry name" value="U3 SMALL NUCLEOLAR RNA-ASSOCIATED PROTEIN 11-RELATED"/>
    <property type="match status" value="1"/>
</dbReference>
<comment type="caution">
    <text evidence="6">The sequence shown here is derived from an EMBL/GenBank/DDBJ whole genome shotgun (WGS) entry which is preliminary data.</text>
</comment>
<proteinExistence type="inferred from homology"/>
<dbReference type="InterPro" id="IPR007144">
    <property type="entry name" value="SSU_processome_Utp11"/>
</dbReference>
<evidence type="ECO:0000313" key="6">
    <source>
        <dbReference type="EMBL" id="PIN21843.1"/>
    </source>
</evidence>
<dbReference type="Proteomes" id="UP000231279">
    <property type="component" value="Unassembled WGS sequence"/>
</dbReference>
<gene>
    <name evidence="6" type="ORF">CDL12_05453</name>
</gene>
<protein>
    <recommendedName>
        <fullName evidence="8">U3 small nucleolar RNA-associated protein 11</fullName>
    </recommendedName>
</protein>
<comment type="similarity">
    <text evidence="2">Belongs to the UTP11 family.</text>
</comment>
<evidence type="ECO:0000313" key="7">
    <source>
        <dbReference type="Proteomes" id="UP000231279"/>
    </source>
</evidence>
<keyword evidence="7" id="KW-1185">Reference proteome</keyword>
<dbReference type="PANTHER" id="PTHR12838">
    <property type="entry name" value="U3 SMALL NUCLEOLAR RNA-ASSOCIATED PROTEIN 11"/>
    <property type="match status" value="1"/>
</dbReference>
<evidence type="ECO:0000256" key="4">
    <source>
        <dbReference type="ARBA" id="ARBA00023242"/>
    </source>
</evidence>
<evidence type="ECO:0008006" key="8">
    <source>
        <dbReference type="Google" id="ProtNLM"/>
    </source>
</evidence>
<reference evidence="7" key="1">
    <citation type="journal article" date="2018" name="Gigascience">
        <title>Genome assembly of the Pink Ipe (Handroanthus impetiginosus, Bignoniaceae), a highly valued, ecologically keystone Neotropical timber forest tree.</title>
        <authorList>
            <person name="Silva-Junior O.B."/>
            <person name="Grattapaglia D."/>
            <person name="Novaes E."/>
            <person name="Collevatti R.G."/>
        </authorList>
    </citation>
    <scope>NUCLEOTIDE SEQUENCE [LARGE SCALE GENOMIC DNA]</scope>
    <source>
        <strain evidence="7">cv. UFG-1</strain>
    </source>
</reference>
<evidence type="ECO:0000256" key="1">
    <source>
        <dbReference type="ARBA" id="ARBA00004604"/>
    </source>
</evidence>
<dbReference type="GO" id="GO:0032040">
    <property type="term" value="C:small-subunit processome"/>
    <property type="evidence" value="ECO:0007669"/>
    <property type="project" value="InterPro"/>
</dbReference>
<dbReference type="PIRSF" id="PIRSF015952">
    <property type="entry name" value="U3snoRNP11"/>
    <property type="match status" value="1"/>
</dbReference>
<dbReference type="EMBL" id="NKXS01000872">
    <property type="protein sequence ID" value="PIN21843.1"/>
    <property type="molecule type" value="Genomic_DNA"/>
</dbReference>
<sequence>MSLRNTIRKRAYKERAQPHSRRKFGLLEKHKDYVERARAYQQKKQTLQRLKEKAAFRNPDEFNFKMIRSKCVNGVHKQWNPQRNESNKKNKEKFTLMKRQKRPTNKKKIGRLNGVLNWLDNQSSDIPLFYAKDRKMTSYREWQARQDRKEEELEEIYMNMSMQKELRKKGMKRKLREDELVCSTSRSVYI</sequence>
<feature type="region of interest" description="Disordered" evidence="5">
    <location>
        <begin position="1"/>
        <end position="22"/>
    </location>
</feature>
<keyword evidence="4" id="KW-0539">Nucleus</keyword>
<dbReference type="GO" id="GO:0006364">
    <property type="term" value="P:rRNA processing"/>
    <property type="evidence" value="ECO:0007669"/>
    <property type="project" value="UniProtKB-KW"/>
</dbReference>
<evidence type="ECO:0000256" key="5">
    <source>
        <dbReference type="SAM" id="MobiDB-lite"/>
    </source>
</evidence>
<dbReference type="AlphaFoldDB" id="A0A2G9HWJ2"/>
<organism evidence="6 7">
    <name type="scientific">Handroanthus impetiginosus</name>
    <dbReference type="NCBI Taxonomy" id="429701"/>
    <lineage>
        <taxon>Eukaryota</taxon>
        <taxon>Viridiplantae</taxon>
        <taxon>Streptophyta</taxon>
        <taxon>Embryophyta</taxon>
        <taxon>Tracheophyta</taxon>
        <taxon>Spermatophyta</taxon>
        <taxon>Magnoliopsida</taxon>
        <taxon>eudicotyledons</taxon>
        <taxon>Gunneridae</taxon>
        <taxon>Pentapetalae</taxon>
        <taxon>asterids</taxon>
        <taxon>lamiids</taxon>
        <taxon>Lamiales</taxon>
        <taxon>Bignoniaceae</taxon>
        <taxon>Crescentiina</taxon>
        <taxon>Tabebuia alliance</taxon>
        <taxon>Handroanthus</taxon>
    </lineage>
</organism>
<name>A0A2G9HWJ2_9LAMI</name>
<accession>A0A2G9HWJ2</accession>
<comment type="subcellular location">
    <subcellularLocation>
        <location evidence="1">Nucleus</location>
        <location evidence="1">Nucleolus</location>
    </subcellularLocation>
</comment>
<evidence type="ECO:0000256" key="2">
    <source>
        <dbReference type="ARBA" id="ARBA00008105"/>
    </source>
</evidence>
<dbReference type="Pfam" id="PF03998">
    <property type="entry name" value="Utp11"/>
    <property type="match status" value="1"/>
</dbReference>